<sequence>MRVGVESCLSCSLPYRQLRKSYCTRHDLQQGSLPYRQLRSIIFSYTYPSEIFCK</sequence>
<organism evidence="1 2">
    <name type="scientific">Acinetobacter junii CIP 107470 = MTCC 11364</name>
    <dbReference type="NCBI Taxonomy" id="1217666"/>
    <lineage>
        <taxon>Bacteria</taxon>
        <taxon>Pseudomonadati</taxon>
        <taxon>Pseudomonadota</taxon>
        <taxon>Gammaproteobacteria</taxon>
        <taxon>Moraxellales</taxon>
        <taxon>Moraxellaceae</taxon>
        <taxon>Acinetobacter</taxon>
    </lineage>
</organism>
<dbReference type="PATRIC" id="fig|1330047.3.peg.2956"/>
<comment type="caution">
    <text evidence="1">The sequence shown here is derived from an EMBL/GenBank/DDBJ whole genome shotgun (WGS) entry which is preliminary data.</text>
</comment>
<reference evidence="1 2" key="1">
    <citation type="submission" date="2013-05" db="EMBL/GenBank/DDBJ databases">
        <title>Genome assembly of Acinetobacter junii MTCC 11364.</title>
        <authorList>
            <person name="Khatri I."/>
            <person name="Singh N.K."/>
            <person name="Subramanian S."/>
            <person name="Mayilraj S."/>
        </authorList>
    </citation>
    <scope>NUCLEOTIDE SEQUENCE [LARGE SCALE GENOMIC DNA]</scope>
    <source>
        <strain evidence="1 2">MTCC 11364</strain>
    </source>
</reference>
<dbReference type="Proteomes" id="UP000018420">
    <property type="component" value="Unassembled WGS sequence"/>
</dbReference>
<evidence type="ECO:0000313" key="1">
    <source>
        <dbReference type="EMBL" id="EPR81176.1"/>
    </source>
</evidence>
<proteinExistence type="predicted"/>
<dbReference type="AlphaFoldDB" id="S7WDS2"/>
<protein>
    <submittedName>
        <fullName evidence="1">Uncharacterized protein</fullName>
    </submittedName>
</protein>
<name>S7WDS2_ACIJU</name>
<gene>
    <name evidence="1" type="ORF">L292_1209</name>
</gene>
<accession>S7WDS2</accession>
<dbReference type="EMBL" id="ASYZ01000178">
    <property type="protein sequence ID" value="EPR81176.1"/>
    <property type="molecule type" value="Genomic_DNA"/>
</dbReference>
<evidence type="ECO:0000313" key="2">
    <source>
        <dbReference type="Proteomes" id="UP000018420"/>
    </source>
</evidence>